<proteinExistence type="predicted"/>
<dbReference type="Pfam" id="PF05721">
    <property type="entry name" value="PhyH"/>
    <property type="match status" value="1"/>
</dbReference>
<sequence length="254" mass="28066">MTIAIPGVDSEAFQNEGFAVVPELFTRDEVDRFRRAAERELDPGNHNAKVGLVTTTDAWEHNEALRALALHPRLGAVAERLAGRRLRIWGGEVLAKQPHERTPSYLHDDQVSSLLDSPITFNAWIALVDVPVARGAMSFLPGSHRRPGPDRVTVADLPNDAFASYLLDTWPDLQWKRRMTIPLRAGGATFHHDRTAHEAGPNTTDQIRLAFVVTFTAAEARYRPQKGRDPLAMTAGQPIDPDRYPLAGTAEAVS</sequence>
<dbReference type="PANTHER" id="PTHR20883">
    <property type="entry name" value="PHYTANOYL-COA DIOXYGENASE DOMAIN CONTAINING 1"/>
    <property type="match status" value="1"/>
</dbReference>
<evidence type="ECO:0008006" key="4">
    <source>
        <dbReference type="Google" id="ProtNLM"/>
    </source>
</evidence>
<protein>
    <recommendedName>
        <fullName evidence="4">Phytanoyl-CoA dioxygenase family protein</fullName>
    </recommendedName>
</protein>
<feature type="region of interest" description="Disordered" evidence="1">
    <location>
        <begin position="226"/>
        <end position="254"/>
    </location>
</feature>
<keyword evidence="3" id="KW-1185">Reference proteome</keyword>
<evidence type="ECO:0000256" key="1">
    <source>
        <dbReference type="SAM" id="MobiDB-lite"/>
    </source>
</evidence>
<dbReference type="RefSeq" id="WP_344312202.1">
    <property type="nucleotide sequence ID" value="NZ_BAAANY010000017.1"/>
</dbReference>
<evidence type="ECO:0000313" key="2">
    <source>
        <dbReference type="EMBL" id="GAA1689657.1"/>
    </source>
</evidence>
<gene>
    <name evidence="2" type="ORF">GCM10009765_43750</name>
</gene>
<dbReference type="InterPro" id="IPR008775">
    <property type="entry name" value="Phytyl_CoA_dOase-like"/>
</dbReference>
<name>A0ABN2HLV4_9ACTN</name>
<evidence type="ECO:0000313" key="3">
    <source>
        <dbReference type="Proteomes" id="UP001500618"/>
    </source>
</evidence>
<accession>A0ABN2HLV4</accession>
<comment type="caution">
    <text evidence="2">The sequence shown here is derived from an EMBL/GenBank/DDBJ whole genome shotgun (WGS) entry which is preliminary data.</text>
</comment>
<dbReference type="EMBL" id="BAAANY010000017">
    <property type="protein sequence ID" value="GAA1689657.1"/>
    <property type="molecule type" value="Genomic_DNA"/>
</dbReference>
<dbReference type="PANTHER" id="PTHR20883:SF46">
    <property type="entry name" value="PHYTANOYL-COA HYDROXYLASE"/>
    <property type="match status" value="1"/>
</dbReference>
<reference evidence="2 3" key="1">
    <citation type="journal article" date="2019" name="Int. J. Syst. Evol. Microbiol.">
        <title>The Global Catalogue of Microorganisms (GCM) 10K type strain sequencing project: providing services to taxonomists for standard genome sequencing and annotation.</title>
        <authorList>
            <consortium name="The Broad Institute Genomics Platform"/>
            <consortium name="The Broad Institute Genome Sequencing Center for Infectious Disease"/>
            <person name="Wu L."/>
            <person name="Ma J."/>
        </authorList>
    </citation>
    <scope>NUCLEOTIDE SEQUENCE [LARGE SCALE GENOMIC DNA]</scope>
    <source>
        <strain evidence="2 3">JCM 14718</strain>
    </source>
</reference>
<dbReference type="SUPFAM" id="SSF51197">
    <property type="entry name" value="Clavaminate synthase-like"/>
    <property type="match status" value="1"/>
</dbReference>
<dbReference type="Gene3D" id="2.60.120.620">
    <property type="entry name" value="q2cbj1_9rhob like domain"/>
    <property type="match status" value="1"/>
</dbReference>
<organism evidence="2 3">
    <name type="scientific">Fodinicola feengrottensis</name>
    <dbReference type="NCBI Taxonomy" id="435914"/>
    <lineage>
        <taxon>Bacteria</taxon>
        <taxon>Bacillati</taxon>
        <taxon>Actinomycetota</taxon>
        <taxon>Actinomycetes</taxon>
        <taxon>Mycobacteriales</taxon>
        <taxon>Fodinicola</taxon>
    </lineage>
</organism>
<dbReference type="Proteomes" id="UP001500618">
    <property type="component" value="Unassembled WGS sequence"/>
</dbReference>